<name>A0A1X6Z3V9_9RHOB</name>
<dbReference type="Proteomes" id="UP000193495">
    <property type="component" value="Unassembled WGS sequence"/>
</dbReference>
<reference evidence="5 6" key="1">
    <citation type="submission" date="2017-03" db="EMBL/GenBank/DDBJ databases">
        <authorList>
            <person name="Afonso C.L."/>
            <person name="Miller P.J."/>
            <person name="Scott M.A."/>
            <person name="Spackman E."/>
            <person name="Goraichik I."/>
            <person name="Dimitrov K.M."/>
            <person name="Suarez D.L."/>
            <person name="Swayne D.E."/>
        </authorList>
    </citation>
    <scope>NUCLEOTIDE SEQUENCE [LARGE SCALE GENOMIC DNA]</scope>
    <source>
        <strain evidence="5 6">CECT 8367</strain>
    </source>
</reference>
<evidence type="ECO:0000313" key="7">
    <source>
        <dbReference type="Proteomes" id="UP000240624"/>
    </source>
</evidence>
<evidence type="ECO:0000313" key="4">
    <source>
        <dbReference type="EMBL" id="PSK81837.1"/>
    </source>
</evidence>
<dbReference type="EMBL" id="FWFY01000004">
    <property type="protein sequence ID" value="SLN39655.1"/>
    <property type="molecule type" value="Genomic_DNA"/>
</dbReference>
<feature type="domain" description="Putative Flp pilus-assembly TadG-like N-terminal" evidence="2">
    <location>
        <begin position="17"/>
        <end position="60"/>
    </location>
</feature>
<evidence type="ECO:0008006" key="8">
    <source>
        <dbReference type="Google" id="ProtNLM"/>
    </source>
</evidence>
<proteinExistence type="predicted"/>
<evidence type="ECO:0000259" key="2">
    <source>
        <dbReference type="Pfam" id="PF13400"/>
    </source>
</evidence>
<feature type="region of interest" description="Disordered" evidence="1">
    <location>
        <begin position="337"/>
        <end position="362"/>
    </location>
</feature>
<dbReference type="OrthoDB" id="7863619at2"/>
<evidence type="ECO:0000313" key="6">
    <source>
        <dbReference type="Proteomes" id="UP000193495"/>
    </source>
</evidence>
<dbReference type="Pfam" id="PF25269">
    <property type="entry name" value="DUF7867"/>
    <property type="match status" value="2"/>
</dbReference>
<feature type="compositionally biased region" description="Polar residues" evidence="1">
    <location>
        <begin position="352"/>
        <end position="362"/>
    </location>
</feature>
<evidence type="ECO:0000259" key="3">
    <source>
        <dbReference type="Pfam" id="PF25269"/>
    </source>
</evidence>
<protein>
    <recommendedName>
        <fullName evidence="8">Flp pilus-assembly TadG-like N-terminal domain-containing protein</fullName>
    </recommendedName>
</protein>
<dbReference type="Proteomes" id="UP000240624">
    <property type="component" value="Unassembled WGS sequence"/>
</dbReference>
<dbReference type="RefSeq" id="WP_085895960.1">
    <property type="nucleotide sequence ID" value="NZ_PYGB01000014.1"/>
</dbReference>
<keyword evidence="7" id="KW-1185">Reference proteome</keyword>
<dbReference type="InterPro" id="IPR057189">
    <property type="entry name" value="DUF7867"/>
</dbReference>
<reference evidence="4 7" key="2">
    <citation type="submission" date="2018-03" db="EMBL/GenBank/DDBJ databases">
        <title>Genomic Encyclopedia of Archaeal and Bacterial Type Strains, Phase II (KMG-II): from individual species to whole genera.</title>
        <authorList>
            <person name="Goeker M."/>
        </authorList>
    </citation>
    <scope>NUCLEOTIDE SEQUENCE [LARGE SCALE GENOMIC DNA]</scope>
    <source>
        <strain evidence="4 7">DSM 29956</strain>
    </source>
</reference>
<organism evidence="5 6">
    <name type="scientific">Limimaricola soesokkakensis</name>
    <dbReference type="NCBI Taxonomy" id="1343159"/>
    <lineage>
        <taxon>Bacteria</taxon>
        <taxon>Pseudomonadati</taxon>
        <taxon>Pseudomonadota</taxon>
        <taxon>Alphaproteobacteria</taxon>
        <taxon>Rhodobacterales</taxon>
        <taxon>Paracoccaceae</taxon>
        <taxon>Limimaricola</taxon>
    </lineage>
</organism>
<accession>A0A1X6Z3V9</accession>
<feature type="domain" description="DUF7867" evidence="3">
    <location>
        <begin position="359"/>
        <end position="483"/>
    </location>
</feature>
<dbReference type="EMBL" id="PYGB01000014">
    <property type="protein sequence ID" value="PSK81837.1"/>
    <property type="molecule type" value="Genomic_DNA"/>
</dbReference>
<evidence type="ECO:0000313" key="5">
    <source>
        <dbReference type="EMBL" id="SLN39655.1"/>
    </source>
</evidence>
<sequence length="505" mass="53061">MTPRPFLRWWSDEDGSTVFSLFWTLVLMALAGLAVDPVNAWRHKQFLKQTADVSAHAAVVALATGVDPVGMRSAARQAVYANLDADRVGEVLADPERDIELLSYDPATNTARSATGGPANAALVRLQHSKAQDNVIPFTFLRVASLFSDGDGLAGWEVTAEGVAAQVPTTRCKGADMLLAGGTLHLSANNSFAAGYCVHAQENVWMPQNNSFASGASVSMPNLTDCKNKCDDKSNPGAGQASNEMNLPVPKLDQLIDRLEDAFVFEARSPEKTAFFDGKSGLGSLLPLAEIGYPVTALTRGAVVHLSRDDFQLLPVIPSGLVYDVACDGRIASLGRATQGKGGGKNKPSLPNPANGSGSSVSLDSVNAGSLRDIALVTDCEIELGNKVDISGSLLISTRSGLKASSQSRIGAAAGNCEPRDRTTVLVRGDIHIPGGFSGSNTSFLTAGSLHMSGAGNSGRHHGVSMMAQGDVHITAGHDFVACKTEPALQPQALMIRHVEPRLVR</sequence>
<dbReference type="InterPro" id="IPR028087">
    <property type="entry name" value="Tad_N"/>
</dbReference>
<feature type="domain" description="DUF7867" evidence="3">
    <location>
        <begin position="179"/>
        <end position="273"/>
    </location>
</feature>
<dbReference type="AlphaFoldDB" id="A0A1X6Z3V9"/>
<dbReference type="Pfam" id="PF13400">
    <property type="entry name" value="Tad"/>
    <property type="match status" value="1"/>
</dbReference>
<gene>
    <name evidence="4" type="ORF">CLV79_11455</name>
    <name evidence="5" type="ORF">LOS8367_01599</name>
</gene>
<evidence type="ECO:0000256" key="1">
    <source>
        <dbReference type="SAM" id="MobiDB-lite"/>
    </source>
</evidence>